<dbReference type="Pfam" id="PF03869">
    <property type="entry name" value="Arc"/>
    <property type="match status" value="1"/>
</dbReference>
<comment type="caution">
    <text evidence="3">The sequence shown here is derived from an EMBL/GenBank/DDBJ whole genome shotgun (WGS) entry which is preliminary data.</text>
</comment>
<accession>A0A252BY69</accession>
<dbReference type="RefSeq" id="WP_086638059.1">
    <property type="nucleotide sequence ID" value="NZ_JOPJ01000002.1"/>
</dbReference>
<evidence type="ECO:0000313" key="3">
    <source>
        <dbReference type="EMBL" id="OUJ13816.1"/>
    </source>
</evidence>
<dbReference type="InterPro" id="IPR013321">
    <property type="entry name" value="Arc_rbn_hlx_hlx"/>
</dbReference>
<proteinExistence type="predicted"/>
<evidence type="ECO:0000259" key="2">
    <source>
        <dbReference type="Pfam" id="PF03869"/>
    </source>
</evidence>
<evidence type="ECO:0000256" key="1">
    <source>
        <dbReference type="SAM" id="Coils"/>
    </source>
</evidence>
<keyword evidence="4" id="KW-1185">Reference proteome</keyword>
<feature type="domain" description="Arc-like DNA binding" evidence="2">
    <location>
        <begin position="6"/>
        <end position="42"/>
    </location>
</feature>
<organism evidence="3 4">
    <name type="scientific">Acetobacter okinawensis</name>
    <dbReference type="NCBI Taxonomy" id="1076594"/>
    <lineage>
        <taxon>Bacteria</taxon>
        <taxon>Pseudomonadati</taxon>
        <taxon>Pseudomonadota</taxon>
        <taxon>Alphaproteobacteria</taxon>
        <taxon>Acetobacterales</taxon>
        <taxon>Acetobacteraceae</taxon>
        <taxon>Acetobacter</taxon>
    </lineage>
</organism>
<dbReference type="Proteomes" id="UP000194931">
    <property type="component" value="Unassembled WGS sequence"/>
</dbReference>
<dbReference type="InterPro" id="IPR005569">
    <property type="entry name" value="Arc_DNA-bd_dom"/>
</dbReference>
<protein>
    <recommendedName>
        <fullName evidence="2">Arc-like DNA binding domain-containing protein</fullName>
    </recommendedName>
</protein>
<dbReference type="GO" id="GO:0006355">
    <property type="term" value="P:regulation of DNA-templated transcription"/>
    <property type="evidence" value="ECO:0007669"/>
    <property type="project" value="InterPro"/>
</dbReference>
<name>A0A252BY69_9PROT</name>
<dbReference type="SUPFAM" id="SSF47598">
    <property type="entry name" value="Ribbon-helix-helix"/>
    <property type="match status" value="1"/>
</dbReference>
<reference evidence="4" key="1">
    <citation type="submission" date="2014-06" db="EMBL/GenBank/DDBJ databases">
        <authorList>
            <person name="Winans N.J."/>
            <person name="Newell P.D."/>
            <person name="Douglas A.E."/>
        </authorList>
    </citation>
    <scope>NUCLEOTIDE SEQUENCE [LARGE SCALE GENOMIC DNA]</scope>
</reference>
<dbReference type="OrthoDB" id="6890552at2"/>
<dbReference type="Gene3D" id="1.10.1220.10">
    <property type="entry name" value="Met repressor-like"/>
    <property type="match status" value="1"/>
</dbReference>
<feature type="coiled-coil region" evidence="1">
    <location>
        <begin position="50"/>
        <end position="118"/>
    </location>
</feature>
<keyword evidence="1" id="KW-0175">Coiled coil</keyword>
<evidence type="ECO:0000313" key="4">
    <source>
        <dbReference type="Proteomes" id="UP000194931"/>
    </source>
</evidence>
<dbReference type="AlphaFoldDB" id="A0A252BY69"/>
<dbReference type="EMBL" id="JOPJ01000002">
    <property type="protein sequence ID" value="OUJ13816.1"/>
    <property type="molecule type" value="Genomic_DNA"/>
</dbReference>
<gene>
    <name evidence="3" type="ORF">HK26_03980</name>
</gene>
<sequence length="122" mass="13627">MSNSESQLHVRVPARLKAEIESAAKASGRSMNAEIVYRLESGIPDDSPGLRFLKEEAAELEFQIDGLKRERAEQSAQVKDYEKIGGDLVASAILRMEIRATTARLVEAESRLRRIRRVIDGC</sequence>
<dbReference type="InterPro" id="IPR010985">
    <property type="entry name" value="Ribbon_hlx_hlx"/>
</dbReference>
<dbReference type="GO" id="GO:0003677">
    <property type="term" value="F:DNA binding"/>
    <property type="evidence" value="ECO:0007669"/>
    <property type="project" value="InterPro"/>
</dbReference>